<dbReference type="RefSeq" id="WP_077755815.1">
    <property type="nucleotide sequence ID" value="NZ_CP014782.1"/>
</dbReference>
<dbReference type="EMBL" id="CP014782">
    <property type="protein sequence ID" value="AQS39516.1"/>
    <property type="molecule type" value="Genomic_DNA"/>
</dbReference>
<dbReference type="OrthoDB" id="9814067at2"/>
<protein>
    <recommendedName>
        <fullName evidence="1">Transposase IS200-like domain-containing protein</fullName>
    </recommendedName>
</protein>
<dbReference type="GO" id="GO:0003677">
    <property type="term" value="F:DNA binding"/>
    <property type="evidence" value="ECO:0007669"/>
    <property type="project" value="InterPro"/>
</dbReference>
<dbReference type="PANTHER" id="PTHR34322">
    <property type="entry name" value="TRANSPOSASE, Y1_TNP DOMAIN-CONTAINING"/>
    <property type="match status" value="1"/>
</dbReference>
<dbReference type="GO" id="GO:0006313">
    <property type="term" value="P:DNA transposition"/>
    <property type="evidence" value="ECO:0007669"/>
    <property type="project" value="InterPro"/>
</dbReference>
<dbReference type="STRING" id="225848.Sps_04430"/>
<evidence type="ECO:0000313" key="3">
    <source>
        <dbReference type="Proteomes" id="UP000189545"/>
    </source>
</evidence>
<gene>
    <name evidence="2" type="ORF">Sps_04430</name>
</gene>
<dbReference type="PANTHER" id="PTHR34322:SF2">
    <property type="entry name" value="TRANSPOSASE IS200-LIKE DOMAIN-CONTAINING PROTEIN"/>
    <property type="match status" value="1"/>
</dbReference>
<reference evidence="2 3" key="1">
    <citation type="submission" date="2016-03" db="EMBL/GenBank/DDBJ databases">
        <title>Complete genome sequence of Shewanella psychrophila WP2, a deep sea bacterium isolated from west Pacific sediment.</title>
        <authorList>
            <person name="Xu G."/>
            <person name="Jian H."/>
        </authorList>
    </citation>
    <scope>NUCLEOTIDE SEQUENCE [LARGE SCALE GENOMIC DNA]</scope>
    <source>
        <strain evidence="2 3">WP2</strain>
    </source>
</reference>
<sequence length="325" mass="37270">MPRPRSTQISLEDTPYYHCCSRVVRHAHLCGNDKNTGKNYDHRRAWIEARMLKLTEAFAIDIAAYAVMSNHLHLVLYIDLDTANTWSDRKVVEQWHTCFKGTELTQKFAKGEVIDGHQVAKLKHLIATYRSRLCDISWFMRCLNEPIARQANHEDNCTGHFWEGRFKSQALLDEAAVLACMAYVELNPIRAKMAKTPASSNYTSLQLRIKAALKGAQPIRLLPFIGNEQTHQPKGISFSLKDYLELVDETGRILRDDKRGVISANAAKILIRLNIPCDNWIKLTANFGKLFHGPVGTLQELTNYCEHLEKRRRHFSQCCQYLQTS</sequence>
<name>A0A1S6HVC6_9GAMM</name>
<dbReference type="Proteomes" id="UP000189545">
    <property type="component" value="Chromosome"/>
</dbReference>
<dbReference type="GO" id="GO:0004803">
    <property type="term" value="F:transposase activity"/>
    <property type="evidence" value="ECO:0007669"/>
    <property type="project" value="InterPro"/>
</dbReference>
<proteinExistence type="predicted"/>
<dbReference type="KEGG" id="spsw:Sps_04430"/>
<dbReference type="InterPro" id="IPR002686">
    <property type="entry name" value="Transposase_17"/>
</dbReference>
<dbReference type="Gene3D" id="3.30.70.1290">
    <property type="entry name" value="Transposase IS200-like"/>
    <property type="match status" value="1"/>
</dbReference>
<feature type="domain" description="Transposase IS200-like" evidence="1">
    <location>
        <begin position="12"/>
        <end position="187"/>
    </location>
</feature>
<keyword evidence="3" id="KW-1185">Reference proteome</keyword>
<organism evidence="2 3">
    <name type="scientific">Shewanella psychrophila</name>
    <dbReference type="NCBI Taxonomy" id="225848"/>
    <lineage>
        <taxon>Bacteria</taxon>
        <taxon>Pseudomonadati</taxon>
        <taxon>Pseudomonadota</taxon>
        <taxon>Gammaproteobacteria</taxon>
        <taxon>Alteromonadales</taxon>
        <taxon>Shewanellaceae</taxon>
        <taxon>Shewanella</taxon>
    </lineage>
</organism>
<dbReference type="SMART" id="SM01321">
    <property type="entry name" value="Y1_Tnp"/>
    <property type="match status" value="1"/>
</dbReference>
<dbReference type="SUPFAM" id="SSF143422">
    <property type="entry name" value="Transposase IS200-like"/>
    <property type="match status" value="1"/>
</dbReference>
<accession>A0A1S6HVC6</accession>
<dbReference type="InterPro" id="IPR036515">
    <property type="entry name" value="Transposase_17_sf"/>
</dbReference>
<dbReference type="AlphaFoldDB" id="A0A1S6HVC6"/>
<evidence type="ECO:0000313" key="2">
    <source>
        <dbReference type="EMBL" id="AQS39516.1"/>
    </source>
</evidence>
<evidence type="ECO:0000259" key="1">
    <source>
        <dbReference type="SMART" id="SM01321"/>
    </source>
</evidence>